<dbReference type="Proteomes" id="UP001232750">
    <property type="component" value="Unassembled WGS sequence"/>
</dbReference>
<dbReference type="SUPFAM" id="SSF52540">
    <property type="entry name" value="P-loop containing nucleoside triphosphate hydrolases"/>
    <property type="match status" value="1"/>
</dbReference>
<organism evidence="1 2">
    <name type="scientific">Gordonibacter faecis</name>
    <dbReference type="NCBI Taxonomy" id="3047475"/>
    <lineage>
        <taxon>Bacteria</taxon>
        <taxon>Bacillati</taxon>
        <taxon>Actinomycetota</taxon>
        <taxon>Coriobacteriia</taxon>
        <taxon>Eggerthellales</taxon>
        <taxon>Eggerthellaceae</taxon>
        <taxon>Gordonibacter</taxon>
    </lineage>
</organism>
<dbReference type="PANTHER" id="PTHR39206">
    <property type="entry name" value="SLL8004 PROTEIN"/>
    <property type="match status" value="1"/>
</dbReference>
<evidence type="ECO:0000313" key="1">
    <source>
        <dbReference type="EMBL" id="MDJ1650874.1"/>
    </source>
</evidence>
<dbReference type="PANTHER" id="PTHR39206:SF1">
    <property type="entry name" value="SLL8004 PROTEIN"/>
    <property type="match status" value="1"/>
</dbReference>
<evidence type="ECO:0000313" key="2">
    <source>
        <dbReference type="Proteomes" id="UP001232750"/>
    </source>
</evidence>
<comment type="caution">
    <text evidence="1">The sequence shown here is derived from an EMBL/GenBank/DDBJ whole genome shotgun (WGS) entry which is preliminary data.</text>
</comment>
<name>A0ABT7DMW2_9ACTN</name>
<proteinExistence type="predicted"/>
<reference evidence="1 2" key="1">
    <citation type="submission" date="2023-05" db="EMBL/GenBank/DDBJ databases">
        <title>Gordonibacter KGMB12511T sp. nov., isolated from faeces of healthy Korean.</title>
        <authorList>
            <person name="Kim H.S."/>
            <person name="Kim J.-S."/>
            <person name="Suh M.K."/>
            <person name="Eom M.K."/>
            <person name="Do H.E."/>
            <person name="Lee J.-S."/>
        </authorList>
    </citation>
    <scope>NUCLEOTIDE SEQUENCE [LARGE SCALE GENOMIC DNA]</scope>
    <source>
        <strain evidence="1 2">KGMB12511</strain>
    </source>
</reference>
<dbReference type="InterPro" id="IPR027417">
    <property type="entry name" value="P-loop_NTPase"/>
</dbReference>
<accession>A0ABT7DMW2</accession>
<protein>
    <recommendedName>
        <fullName evidence="3">UDP-N-acetylglucosamine kinase</fullName>
    </recommendedName>
</protein>
<sequence length="204" mass="23129">MQAQLRYTLFAGVNGAGKSTLFRSDLWDSSTITPTTPRVNSDEILLASGWDWTDSTAQLRAGKEALRIVKTCLEQRVSFNQETTLTGRTIMRFIAQAKELGFYITLYYVGIEDPEIANRRIAYRVTQGGHGIDPDTVRRRAKASFDNLVQAVPLCDEVFLFDNTYLLKPMARFFAGDLVSYENQSIDVTWIHEIMMRLIANSET</sequence>
<gene>
    <name evidence="1" type="ORF">QNJ86_08680</name>
</gene>
<dbReference type="Gene3D" id="3.40.50.300">
    <property type="entry name" value="P-loop containing nucleotide triphosphate hydrolases"/>
    <property type="match status" value="1"/>
</dbReference>
<keyword evidence="2" id="KW-1185">Reference proteome</keyword>
<dbReference type="EMBL" id="JASJEU010000015">
    <property type="protein sequence ID" value="MDJ1650874.1"/>
    <property type="molecule type" value="Genomic_DNA"/>
</dbReference>
<dbReference type="RefSeq" id="WP_283832217.1">
    <property type="nucleotide sequence ID" value="NZ_JASJEU010000015.1"/>
</dbReference>
<evidence type="ECO:0008006" key="3">
    <source>
        <dbReference type="Google" id="ProtNLM"/>
    </source>
</evidence>